<feature type="non-terminal residue" evidence="1">
    <location>
        <position position="16"/>
    </location>
</feature>
<protein>
    <submittedName>
        <fullName evidence="1">Uncharacterized protein</fullName>
    </submittedName>
</protein>
<accession>A0ABP2X831</accession>
<sequence length="16" mass="1962">MKYSIVHWLLYFTSSS</sequence>
<comment type="caution">
    <text evidence="1">The sequence shown here is derived from an EMBL/GenBank/DDBJ whole genome shotgun (WGS) entry which is preliminary data.</text>
</comment>
<organism evidence="1 2">
    <name type="scientific">Chlamydia psittaci 99DC5</name>
    <dbReference type="NCBI Taxonomy" id="1112251"/>
    <lineage>
        <taxon>Bacteria</taxon>
        <taxon>Pseudomonadati</taxon>
        <taxon>Chlamydiota</taxon>
        <taxon>Chlamydiia</taxon>
        <taxon>Chlamydiales</taxon>
        <taxon>Chlamydiaceae</taxon>
        <taxon>Chlamydia/Chlamydophila group</taxon>
        <taxon>Chlamydia</taxon>
    </lineage>
</organism>
<keyword evidence="2" id="KW-1185">Reference proteome</keyword>
<dbReference type="EMBL" id="ATLC01000029">
    <property type="protein sequence ID" value="EPJ29627.1"/>
    <property type="molecule type" value="Genomic_DNA"/>
</dbReference>
<proteinExistence type="predicted"/>
<evidence type="ECO:0000313" key="1">
    <source>
        <dbReference type="EMBL" id="EPJ29627.1"/>
    </source>
</evidence>
<dbReference type="Proteomes" id="UP000014627">
    <property type="component" value="Unassembled WGS sequence"/>
</dbReference>
<evidence type="ECO:0000313" key="2">
    <source>
        <dbReference type="Proteomes" id="UP000014627"/>
    </source>
</evidence>
<gene>
    <name evidence="1" type="ORF">CP99DC5_1153</name>
</gene>
<name>A0ABP2X831_CHLPS</name>
<reference evidence="1 2" key="1">
    <citation type="submission" date="2013-04" db="EMBL/GenBank/DDBJ databases">
        <title>Genome sequence of Chlamydia psittaci 99DC5.</title>
        <authorList>
            <person name="Huot-Creasy H."/>
            <person name="McCracken C.L."/>
            <person name="Humphries M."/>
            <person name="Sachse K."/>
            <person name="Laroucau K."/>
            <person name="Bavoil P."/>
            <person name="Myers G.S."/>
        </authorList>
    </citation>
    <scope>NUCLEOTIDE SEQUENCE [LARGE SCALE GENOMIC DNA]</scope>
    <source>
        <strain evidence="1 2">99DC5</strain>
    </source>
</reference>